<feature type="region of interest" description="Disordered" evidence="1">
    <location>
        <begin position="501"/>
        <end position="520"/>
    </location>
</feature>
<feature type="compositionally biased region" description="Basic and acidic residues" evidence="1">
    <location>
        <begin position="66"/>
        <end position="75"/>
    </location>
</feature>
<feature type="region of interest" description="Disordered" evidence="1">
    <location>
        <begin position="413"/>
        <end position="433"/>
    </location>
</feature>
<feature type="region of interest" description="Disordered" evidence="1">
    <location>
        <begin position="196"/>
        <end position="243"/>
    </location>
</feature>
<gene>
    <name evidence="2" type="ORF">V5O48_004712</name>
</gene>
<feature type="region of interest" description="Disordered" evidence="1">
    <location>
        <begin position="456"/>
        <end position="486"/>
    </location>
</feature>
<feature type="compositionally biased region" description="Basic and acidic residues" evidence="1">
    <location>
        <begin position="603"/>
        <end position="616"/>
    </location>
</feature>
<evidence type="ECO:0000313" key="2">
    <source>
        <dbReference type="EMBL" id="KAL0577284.1"/>
    </source>
</evidence>
<proteinExistence type="predicted"/>
<organism evidence="2 3">
    <name type="scientific">Marasmius crinis-equi</name>
    <dbReference type="NCBI Taxonomy" id="585013"/>
    <lineage>
        <taxon>Eukaryota</taxon>
        <taxon>Fungi</taxon>
        <taxon>Dikarya</taxon>
        <taxon>Basidiomycota</taxon>
        <taxon>Agaricomycotina</taxon>
        <taxon>Agaricomycetes</taxon>
        <taxon>Agaricomycetidae</taxon>
        <taxon>Agaricales</taxon>
        <taxon>Marasmiineae</taxon>
        <taxon>Marasmiaceae</taxon>
        <taxon>Marasmius</taxon>
    </lineage>
</organism>
<comment type="caution">
    <text evidence="2">The sequence shown here is derived from an EMBL/GenBank/DDBJ whole genome shotgun (WGS) entry which is preliminary data.</text>
</comment>
<feature type="compositionally biased region" description="Low complexity" evidence="1">
    <location>
        <begin position="131"/>
        <end position="146"/>
    </location>
</feature>
<feature type="region of interest" description="Disordered" evidence="1">
    <location>
        <begin position="258"/>
        <end position="279"/>
    </location>
</feature>
<evidence type="ECO:0000256" key="1">
    <source>
        <dbReference type="SAM" id="MobiDB-lite"/>
    </source>
</evidence>
<keyword evidence="3" id="KW-1185">Reference proteome</keyword>
<feature type="region of interest" description="Disordered" evidence="1">
    <location>
        <begin position="342"/>
        <end position="364"/>
    </location>
</feature>
<accession>A0ABR3FPQ6</accession>
<feature type="region of interest" description="Disordered" evidence="1">
    <location>
        <begin position="594"/>
        <end position="639"/>
    </location>
</feature>
<protein>
    <submittedName>
        <fullName evidence="2">Uncharacterized protein</fullName>
    </submittedName>
</protein>
<reference evidence="2 3" key="1">
    <citation type="submission" date="2024-02" db="EMBL/GenBank/DDBJ databases">
        <title>A draft genome for the cacao thread blight pathogen Marasmius crinis-equi.</title>
        <authorList>
            <person name="Cohen S.P."/>
            <person name="Baruah I.K."/>
            <person name="Amoako-Attah I."/>
            <person name="Bukari Y."/>
            <person name="Meinhardt L.W."/>
            <person name="Bailey B.A."/>
        </authorList>
    </citation>
    <scope>NUCLEOTIDE SEQUENCE [LARGE SCALE GENOMIC DNA]</scope>
    <source>
        <strain evidence="2 3">GH-76</strain>
    </source>
</reference>
<feature type="compositionally biased region" description="Pro residues" evidence="1">
    <location>
        <begin position="355"/>
        <end position="364"/>
    </location>
</feature>
<feature type="region of interest" description="Disordered" evidence="1">
    <location>
        <begin position="112"/>
        <end position="157"/>
    </location>
</feature>
<feature type="region of interest" description="Disordered" evidence="1">
    <location>
        <begin position="51"/>
        <end position="82"/>
    </location>
</feature>
<dbReference type="EMBL" id="JBAHYK010000167">
    <property type="protein sequence ID" value="KAL0577284.1"/>
    <property type="molecule type" value="Genomic_DNA"/>
</dbReference>
<name>A0ABR3FPQ6_9AGAR</name>
<sequence length="639" mass="71470">MLNQLMHRSQACSSSKLTLGETTQPQLSYDSIPESDIADHYYDSMLAHGEEETQSFDVPDTPPPRPDSRLDFNIKEEDEVEEPSLTILGPKPLRFEWTKSLFQKIGIHRSSMEKSITTSSPPHDVEPLPSSPRTSRVHTSSRSSSHFPPPQTPPEHDILIDDLSFTFCSSDEDDETSDEESEIDVECLSLSDFDLQESDGQVPSSPVAEMTIGTTPSSSTSSTSPLPAVDLDDTSMSSSLPDEPHLIKPKFCYHPSRFSPTFSSKPRSRVASPQPQRHNYEYRGHSRHALLHLKWFWASREEEWAEYENATRAYGGISTSPELPPSSYASRFPGLFASARTTRPNSKRHAGIPNSPVPSHPVPPMTMHPRWGDLSGLRDPWCAHMDRYFVEVPMWRIKKSLWTADLQVMSMVHQRRQEDREEPPSSPADDDEDAESLMRMSMLTGLSDDSDLTLVESECEGDSAEDQSTNADGSGSAAGKEKEKALYPDDEAEHDEYFEDVDLDGPSTSYSASTSSSSCRYSLSSSKSSLNLLSYSQPSVFSSQPMFTLHPPYAPFCPSSLSSRNLEHVWATNWYQRSQLLLQLLTVAEPEQPEAPLSGLGIDIDREEKPQRRSYTDEDAYLPSSHENPTHPRSRTVSA</sequence>
<evidence type="ECO:0000313" key="3">
    <source>
        <dbReference type="Proteomes" id="UP001465976"/>
    </source>
</evidence>
<dbReference type="Proteomes" id="UP001465976">
    <property type="component" value="Unassembled WGS sequence"/>
</dbReference>
<feature type="compositionally biased region" description="Polar residues" evidence="1">
    <location>
        <begin position="258"/>
        <end position="277"/>
    </location>
</feature>
<feature type="region of interest" description="Disordered" evidence="1">
    <location>
        <begin position="1"/>
        <end position="30"/>
    </location>
</feature>
<feature type="compositionally biased region" description="Polar residues" evidence="1">
    <location>
        <begin position="1"/>
        <end position="29"/>
    </location>
</feature>
<feature type="compositionally biased region" description="Low complexity" evidence="1">
    <location>
        <begin position="507"/>
        <end position="520"/>
    </location>
</feature>
<feature type="compositionally biased region" description="Low complexity" evidence="1">
    <location>
        <begin position="214"/>
        <end position="225"/>
    </location>
</feature>